<accession>B6IN75</accession>
<dbReference type="Gene3D" id="3.40.47.10">
    <property type="match status" value="1"/>
</dbReference>
<evidence type="ECO:0000256" key="21">
    <source>
        <dbReference type="RuleBase" id="RU003694"/>
    </source>
</evidence>
<dbReference type="NCBIfam" id="NF004970">
    <property type="entry name" value="PRK06333.1"/>
    <property type="match status" value="1"/>
</dbReference>
<evidence type="ECO:0000256" key="5">
    <source>
        <dbReference type="ARBA" id="ARBA00014657"/>
    </source>
</evidence>
<comment type="function">
    <text evidence="18">Proposed to synthesize NOD factor fatty acyl chain. Involved in the synthesis of a highly unsaturated fatty acid moiety, which forms part of a lipo-oligosaccharide that is responsible for host specificity.</text>
</comment>
<evidence type="ECO:0000256" key="13">
    <source>
        <dbReference type="ARBA" id="ARBA00022989"/>
    </source>
</evidence>
<dbReference type="GO" id="GO:0006633">
    <property type="term" value="P:fatty acid biosynthetic process"/>
    <property type="evidence" value="ECO:0007669"/>
    <property type="project" value="UniProtKB-UniRule"/>
</dbReference>
<evidence type="ECO:0000256" key="9">
    <source>
        <dbReference type="ARBA" id="ARBA00022519"/>
    </source>
</evidence>
<dbReference type="SUPFAM" id="SSF53901">
    <property type="entry name" value="Thiolase-like"/>
    <property type="match status" value="2"/>
</dbReference>
<keyword evidence="16 19" id="KW-0275">Fatty acid biosynthesis</keyword>
<evidence type="ECO:0000256" key="1">
    <source>
        <dbReference type="ARBA" id="ARBA00004533"/>
    </source>
</evidence>
<evidence type="ECO:0000256" key="2">
    <source>
        <dbReference type="ARBA" id="ARBA00005194"/>
    </source>
</evidence>
<evidence type="ECO:0000313" key="24">
    <source>
        <dbReference type="Proteomes" id="UP000001591"/>
    </source>
</evidence>
<keyword evidence="6" id="KW-0536">Nodulation</keyword>
<evidence type="ECO:0000256" key="3">
    <source>
        <dbReference type="ARBA" id="ARBA00008467"/>
    </source>
</evidence>
<dbReference type="Pfam" id="PF00109">
    <property type="entry name" value="ketoacyl-synt"/>
    <property type="match status" value="1"/>
</dbReference>
<dbReference type="Proteomes" id="UP000001591">
    <property type="component" value="Chromosome"/>
</dbReference>
<comment type="catalytic activity">
    <reaction evidence="19">
        <text>(9Z)-hexadecenoyl-[ACP] + malonyl-[ACP] + H(+) = 3-oxo-(11Z)-octadecenoyl-[ACP] + holo-[ACP] + CO2</text>
        <dbReference type="Rhea" id="RHEA:55040"/>
        <dbReference type="Rhea" id="RHEA-COMP:9623"/>
        <dbReference type="Rhea" id="RHEA-COMP:9685"/>
        <dbReference type="Rhea" id="RHEA-COMP:10800"/>
        <dbReference type="Rhea" id="RHEA-COMP:14074"/>
        <dbReference type="ChEBI" id="CHEBI:15378"/>
        <dbReference type="ChEBI" id="CHEBI:16526"/>
        <dbReference type="ChEBI" id="CHEBI:64479"/>
        <dbReference type="ChEBI" id="CHEBI:78449"/>
        <dbReference type="ChEBI" id="CHEBI:83989"/>
        <dbReference type="ChEBI" id="CHEBI:138538"/>
        <dbReference type="EC" id="2.3.1.179"/>
    </reaction>
</comment>
<keyword evidence="11" id="KW-0812">Transmembrane</keyword>
<evidence type="ECO:0000256" key="6">
    <source>
        <dbReference type="ARBA" id="ARBA00022458"/>
    </source>
</evidence>
<keyword evidence="9" id="KW-0997">Cell inner membrane</keyword>
<evidence type="ECO:0000256" key="15">
    <source>
        <dbReference type="ARBA" id="ARBA00023136"/>
    </source>
</evidence>
<reference evidence="23 24" key="1">
    <citation type="journal article" date="2010" name="BMC Genomics">
        <title>Metabolic flexibility revealed in the genome of the cyst-forming alpha-1 proteobacterium Rhodospirillum centenum.</title>
        <authorList>
            <person name="Lu Y.K."/>
            <person name="Marden J."/>
            <person name="Han M."/>
            <person name="Swingley W.D."/>
            <person name="Mastrian S.D."/>
            <person name="Chowdhury S.R."/>
            <person name="Hao J."/>
            <person name="Helmy T."/>
            <person name="Kim S."/>
            <person name="Kurdoglu A.A."/>
            <person name="Matthies H.J."/>
            <person name="Rollo D."/>
            <person name="Stothard P."/>
            <person name="Blankenship R.E."/>
            <person name="Bauer C.E."/>
            <person name="Touchman J.W."/>
        </authorList>
    </citation>
    <scope>NUCLEOTIDE SEQUENCE [LARGE SCALE GENOMIC DNA]</scope>
    <source>
        <strain evidence="24">ATCC 51521 / SW</strain>
    </source>
</reference>
<sequence length="421" mass="43893">MRRVVITGMGLVTPLGVGVKQNWSRLLDGQSGISAITRFDVSDLTAKIAGQVPRGATADGLFNPDDYVPPKEQKKMDDFIQFAIAAADEAIKDSGWKAETEEQAERTGVMIGSGIGGLPAIYETSLLLAEKGARRVSPFFIPSALINLASGHVSIIHGFKGPNHSVVTACSTGAHAIGDAARLIALDDADVMVAGGAEAAVNRLGMAGFAAARALSTGFNDTPEQASRPYDRDRDGFVMGEGSGVVVLEEYEHAKKRGATIYAEVIGYGMSGDAYHITAPAEDGNGGFRSMRMALKRAGLGVDGIDYINAHGTSTPVGDMIELGAVRRLFGNDLAGASMSSTKSAIGHLLGAAGAVEAIYSVLAIRDQVVPPTLNLDNPSEGTEGADLVPKQAKQRKVRAALSNSFGFGGTNASLVFKQVD</sequence>
<dbReference type="NCBIfam" id="NF005589">
    <property type="entry name" value="PRK07314.1"/>
    <property type="match status" value="1"/>
</dbReference>
<evidence type="ECO:0000256" key="17">
    <source>
        <dbReference type="ARBA" id="ARBA00023315"/>
    </source>
</evidence>
<dbReference type="OrthoDB" id="9808669at2"/>
<dbReference type="FunFam" id="3.40.47.10:FF:000009">
    <property type="entry name" value="3-oxoacyl-[acyl-carrier-protein] synthase 2"/>
    <property type="match status" value="1"/>
</dbReference>
<evidence type="ECO:0000256" key="12">
    <source>
        <dbReference type="ARBA" id="ARBA00022832"/>
    </source>
</evidence>
<evidence type="ECO:0000256" key="19">
    <source>
        <dbReference type="PIRNR" id="PIRNR000447"/>
    </source>
</evidence>
<dbReference type="CDD" id="cd00834">
    <property type="entry name" value="KAS_I_II"/>
    <property type="match status" value="1"/>
</dbReference>
<evidence type="ECO:0000256" key="18">
    <source>
        <dbReference type="ARBA" id="ARBA00037576"/>
    </source>
</evidence>
<comment type="pathway">
    <text evidence="2 19">Lipid metabolism; fatty acid biosynthesis.</text>
</comment>
<evidence type="ECO:0000256" key="14">
    <source>
        <dbReference type="ARBA" id="ARBA00023098"/>
    </source>
</evidence>
<dbReference type="InterPro" id="IPR020841">
    <property type="entry name" value="PKS_Beta-ketoAc_synthase_dom"/>
</dbReference>
<evidence type="ECO:0000256" key="7">
    <source>
        <dbReference type="ARBA" id="ARBA00022475"/>
    </source>
</evidence>
<evidence type="ECO:0000256" key="4">
    <source>
        <dbReference type="ARBA" id="ARBA00012356"/>
    </source>
</evidence>
<dbReference type="EC" id="2.3.1.179" evidence="4 19"/>
<dbReference type="STRING" id="414684.RC1_1569"/>
<keyword evidence="14" id="KW-0443">Lipid metabolism</keyword>
<dbReference type="GO" id="GO:0005886">
    <property type="term" value="C:plasma membrane"/>
    <property type="evidence" value="ECO:0007669"/>
    <property type="project" value="UniProtKB-SubCell"/>
</dbReference>
<keyword evidence="7" id="KW-1003">Cell membrane</keyword>
<keyword evidence="24" id="KW-1185">Reference proteome</keyword>
<dbReference type="InterPro" id="IPR018201">
    <property type="entry name" value="Ketoacyl_synth_AS"/>
</dbReference>
<proteinExistence type="inferred from homology"/>
<evidence type="ECO:0000256" key="20">
    <source>
        <dbReference type="PIRSR" id="PIRSR000447-1"/>
    </source>
</evidence>
<dbReference type="PIRSF" id="PIRSF000447">
    <property type="entry name" value="KAS_II"/>
    <property type="match status" value="1"/>
</dbReference>
<evidence type="ECO:0000256" key="8">
    <source>
        <dbReference type="ARBA" id="ARBA00022516"/>
    </source>
</evidence>
<dbReference type="AlphaFoldDB" id="B6IN75"/>
<dbReference type="Pfam" id="PF02801">
    <property type="entry name" value="Ketoacyl-synt_C"/>
    <property type="match status" value="1"/>
</dbReference>
<comment type="similarity">
    <text evidence="3 19 21">Belongs to the thiolase-like superfamily. Beta-ketoacyl-ACP synthases family.</text>
</comment>
<dbReference type="NCBIfam" id="TIGR03150">
    <property type="entry name" value="fabF"/>
    <property type="match status" value="1"/>
</dbReference>
<dbReference type="InterPro" id="IPR000794">
    <property type="entry name" value="Beta-ketoacyl_synthase"/>
</dbReference>
<dbReference type="EMBL" id="CP000613">
    <property type="protein sequence ID" value="ACI98972.1"/>
    <property type="molecule type" value="Genomic_DNA"/>
</dbReference>
<dbReference type="RefSeq" id="WP_012566757.1">
    <property type="nucleotide sequence ID" value="NC_011420.2"/>
</dbReference>
<keyword evidence="13" id="KW-1133">Transmembrane helix</keyword>
<dbReference type="PROSITE" id="PS52004">
    <property type="entry name" value="KS3_2"/>
    <property type="match status" value="1"/>
</dbReference>
<evidence type="ECO:0000256" key="11">
    <source>
        <dbReference type="ARBA" id="ARBA00022692"/>
    </source>
</evidence>
<dbReference type="InterPro" id="IPR016039">
    <property type="entry name" value="Thiolase-like"/>
</dbReference>
<evidence type="ECO:0000256" key="10">
    <source>
        <dbReference type="ARBA" id="ARBA00022679"/>
    </source>
</evidence>
<keyword evidence="15" id="KW-0472">Membrane</keyword>
<gene>
    <name evidence="23" type="primary">fabF</name>
    <name evidence="23" type="ordered locus">RC1_1569</name>
</gene>
<comment type="subcellular location">
    <subcellularLocation>
        <location evidence="1">Cell inner membrane</location>
    </subcellularLocation>
</comment>
<dbReference type="PANTHER" id="PTHR11712:SF352">
    <property type="entry name" value="3-OXOACYL-[ACYL-CARRIER-PROTEIN] SYNTHASE"/>
    <property type="match status" value="1"/>
</dbReference>
<keyword evidence="8 19" id="KW-0444">Lipid biosynthesis</keyword>
<dbReference type="UniPathway" id="UPA00094"/>
<dbReference type="InterPro" id="IPR014031">
    <property type="entry name" value="Ketoacyl_synth_C"/>
</dbReference>
<feature type="active site" description="For beta-ketoacyl synthase activity" evidence="20">
    <location>
        <position position="170"/>
    </location>
</feature>
<dbReference type="SMART" id="SM00825">
    <property type="entry name" value="PKS_KS"/>
    <property type="match status" value="1"/>
</dbReference>
<dbReference type="InterPro" id="IPR014030">
    <property type="entry name" value="Ketoacyl_synth_N"/>
</dbReference>
<dbReference type="PROSITE" id="PS00606">
    <property type="entry name" value="KS3_1"/>
    <property type="match status" value="1"/>
</dbReference>
<feature type="domain" description="Ketosynthase family 3 (KS3)" evidence="22">
    <location>
        <begin position="1"/>
        <end position="419"/>
    </location>
</feature>
<protein>
    <recommendedName>
        <fullName evidence="5 19">3-oxoacyl-[acyl-carrier-protein] synthase 2</fullName>
        <ecNumber evidence="4 19">2.3.1.179</ecNumber>
    </recommendedName>
</protein>
<evidence type="ECO:0000313" key="23">
    <source>
        <dbReference type="EMBL" id="ACI98972.1"/>
    </source>
</evidence>
<organism evidence="23 24">
    <name type="scientific">Rhodospirillum centenum (strain ATCC 51521 / SW)</name>
    <dbReference type="NCBI Taxonomy" id="414684"/>
    <lineage>
        <taxon>Bacteria</taxon>
        <taxon>Pseudomonadati</taxon>
        <taxon>Pseudomonadota</taxon>
        <taxon>Alphaproteobacteria</taxon>
        <taxon>Rhodospirillales</taxon>
        <taxon>Rhodospirillaceae</taxon>
        <taxon>Rhodospirillum</taxon>
    </lineage>
</organism>
<keyword evidence="12" id="KW-0276">Fatty acid metabolism</keyword>
<dbReference type="HOGENOM" id="CLU_000022_69_2_5"/>
<dbReference type="PANTHER" id="PTHR11712">
    <property type="entry name" value="POLYKETIDE SYNTHASE-RELATED"/>
    <property type="match status" value="1"/>
</dbReference>
<comment type="function">
    <text evidence="19">Involved in the type II fatty acid elongation cycle. Catalyzes the elongation of a wide range of acyl-ACP by the addition of two carbons from malonyl-ACP to an acyl acceptor. Can efficiently catalyze the conversion of palmitoleoyl-ACP (cis-hexadec-9-enoyl-ACP) to cis-vaccenoyl-ACP (cis-octadec-11-enoyl-ACP), an essential step in the thermal regulation of fatty acid composition.</text>
</comment>
<dbReference type="KEGG" id="rce:RC1_1569"/>
<comment type="catalytic activity">
    <reaction evidence="19">
        <text>a fatty acyl-[ACP] + malonyl-[ACP] + H(+) = a 3-oxoacyl-[ACP] + holo-[ACP] + CO2</text>
        <dbReference type="Rhea" id="RHEA:22836"/>
        <dbReference type="Rhea" id="RHEA-COMP:9623"/>
        <dbReference type="Rhea" id="RHEA-COMP:9685"/>
        <dbReference type="Rhea" id="RHEA-COMP:9916"/>
        <dbReference type="Rhea" id="RHEA-COMP:14125"/>
        <dbReference type="ChEBI" id="CHEBI:15378"/>
        <dbReference type="ChEBI" id="CHEBI:16526"/>
        <dbReference type="ChEBI" id="CHEBI:64479"/>
        <dbReference type="ChEBI" id="CHEBI:78449"/>
        <dbReference type="ChEBI" id="CHEBI:78776"/>
        <dbReference type="ChEBI" id="CHEBI:138651"/>
    </reaction>
</comment>
<dbReference type="eggNOG" id="COG0304">
    <property type="taxonomic scope" value="Bacteria"/>
</dbReference>
<evidence type="ECO:0000259" key="22">
    <source>
        <dbReference type="PROSITE" id="PS52004"/>
    </source>
</evidence>
<keyword evidence="10 19" id="KW-0808">Transferase</keyword>
<evidence type="ECO:0000256" key="16">
    <source>
        <dbReference type="ARBA" id="ARBA00023160"/>
    </source>
</evidence>
<dbReference type="InterPro" id="IPR017568">
    <property type="entry name" value="3-oxoacyl-ACP_synth-2"/>
</dbReference>
<keyword evidence="17 19" id="KW-0012">Acyltransferase</keyword>
<dbReference type="GO" id="GO:0004315">
    <property type="term" value="F:3-oxoacyl-[acyl-carrier-protein] synthase activity"/>
    <property type="evidence" value="ECO:0007669"/>
    <property type="project" value="UniProtKB-UniRule"/>
</dbReference>
<name>B6IN75_RHOCS</name>